<dbReference type="Pfam" id="PF18669">
    <property type="entry name" value="Trp_ring"/>
    <property type="match status" value="1"/>
</dbReference>
<accession>A0A4V3D9G1</accession>
<feature type="region of interest" description="Disordered" evidence="8">
    <location>
        <begin position="269"/>
        <end position="311"/>
    </location>
</feature>
<evidence type="ECO:0000313" key="11">
    <source>
        <dbReference type="EMBL" id="TDQ56487.1"/>
    </source>
</evidence>
<comment type="subcellular location">
    <subcellularLocation>
        <location evidence="2">Cell outer membrane</location>
    </subcellularLocation>
    <subcellularLocation>
        <location evidence="1">Cell surface</location>
    </subcellularLocation>
</comment>
<keyword evidence="3" id="KW-1134">Transmembrane beta strand</keyword>
<organism evidence="11 12">
    <name type="scientific">Mesocricetibacter intestinalis</name>
    <dbReference type="NCBI Taxonomy" id="1521930"/>
    <lineage>
        <taxon>Bacteria</taxon>
        <taxon>Pseudomonadati</taxon>
        <taxon>Pseudomonadota</taxon>
        <taxon>Gammaproteobacteria</taxon>
        <taxon>Pasteurellales</taxon>
        <taxon>Pasteurellaceae</taxon>
        <taxon>Mesocricetibacter</taxon>
    </lineage>
</organism>
<dbReference type="Gene3D" id="2.20.25.140">
    <property type="match status" value="1"/>
</dbReference>
<evidence type="ECO:0000313" key="12">
    <source>
        <dbReference type="Proteomes" id="UP000295657"/>
    </source>
</evidence>
<dbReference type="InterPro" id="IPR011049">
    <property type="entry name" value="Serralysin-like_metalloprot_C"/>
</dbReference>
<dbReference type="InterPro" id="IPR005594">
    <property type="entry name" value="YadA_C"/>
</dbReference>
<dbReference type="Pfam" id="PF03895">
    <property type="entry name" value="YadA_anchor"/>
    <property type="match status" value="1"/>
</dbReference>
<dbReference type="SUPFAM" id="SSF101999">
    <property type="entry name" value="Trimeric adhesin"/>
    <property type="match status" value="1"/>
</dbReference>
<evidence type="ECO:0000259" key="10">
    <source>
        <dbReference type="Pfam" id="PF18669"/>
    </source>
</evidence>
<feature type="domain" description="Trimeric autotransporter adhesin YadA-like C-terminal membrane anchor" evidence="9">
    <location>
        <begin position="892"/>
        <end position="952"/>
    </location>
</feature>
<feature type="non-terminal residue" evidence="11">
    <location>
        <position position="1"/>
    </location>
</feature>
<keyword evidence="12" id="KW-1185">Reference proteome</keyword>
<evidence type="ECO:0000256" key="2">
    <source>
        <dbReference type="ARBA" id="ARBA00004442"/>
    </source>
</evidence>
<evidence type="ECO:0000256" key="5">
    <source>
        <dbReference type="ARBA" id="ARBA00022729"/>
    </source>
</evidence>
<dbReference type="GO" id="GO:0009986">
    <property type="term" value="C:cell surface"/>
    <property type="evidence" value="ECO:0007669"/>
    <property type="project" value="UniProtKB-SubCell"/>
</dbReference>
<gene>
    <name evidence="11" type="ORF">EDC45_1892</name>
</gene>
<keyword evidence="5" id="KW-0732">Signal</keyword>
<dbReference type="Gene3D" id="2.20.70.140">
    <property type="match status" value="2"/>
</dbReference>
<feature type="compositionally biased region" description="Polar residues" evidence="8">
    <location>
        <begin position="285"/>
        <end position="298"/>
    </location>
</feature>
<dbReference type="InterPro" id="IPR040482">
    <property type="entry name" value="Trp_ring"/>
</dbReference>
<evidence type="ECO:0000256" key="1">
    <source>
        <dbReference type="ARBA" id="ARBA00004241"/>
    </source>
</evidence>
<dbReference type="SUPFAM" id="SSF54523">
    <property type="entry name" value="Pili subunits"/>
    <property type="match status" value="1"/>
</dbReference>
<feature type="compositionally biased region" description="Basic and acidic residues" evidence="8">
    <location>
        <begin position="595"/>
        <end position="611"/>
    </location>
</feature>
<feature type="compositionally biased region" description="Basic and acidic residues" evidence="8">
    <location>
        <begin position="299"/>
        <end position="311"/>
    </location>
</feature>
<evidence type="ECO:0000259" key="9">
    <source>
        <dbReference type="Pfam" id="PF03895"/>
    </source>
</evidence>
<dbReference type="InterPro" id="IPR037174">
    <property type="entry name" value="Trimeric_adhesin"/>
</dbReference>
<comment type="caution">
    <text evidence="11">The sequence shown here is derived from an EMBL/GenBank/DDBJ whole genome shotgun (WGS) entry which is preliminary data.</text>
</comment>
<dbReference type="InterPro" id="IPR045584">
    <property type="entry name" value="Pilin-like"/>
</dbReference>
<evidence type="ECO:0000256" key="3">
    <source>
        <dbReference type="ARBA" id="ARBA00022452"/>
    </source>
</evidence>
<keyword evidence="11" id="KW-0176">Collagen</keyword>
<dbReference type="SUPFAM" id="SSF101967">
    <property type="entry name" value="Adhesin YadA, collagen-binding domain"/>
    <property type="match status" value="1"/>
</dbReference>
<dbReference type="Gene3D" id="3.30.1300.30">
    <property type="entry name" value="GSPII I/J protein-like"/>
    <property type="match status" value="1"/>
</dbReference>
<dbReference type="PANTHER" id="PTHR24637">
    <property type="entry name" value="COLLAGEN"/>
    <property type="match status" value="1"/>
</dbReference>
<feature type="domain" description="Trimeric autotransporter adhesin Trp ring" evidence="10">
    <location>
        <begin position="517"/>
        <end position="564"/>
    </location>
</feature>
<keyword evidence="6" id="KW-0472">Membrane</keyword>
<keyword evidence="7" id="KW-0998">Cell outer membrane</keyword>
<evidence type="ECO:0000256" key="4">
    <source>
        <dbReference type="ARBA" id="ARBA00022692"/>
    </source>
</evidence>
<dbReference type="Pfam" id="PF01391">
    <property type="entry name" value="Collagen"/>
    <property type="match status" value="1"/>
</dbReference>
<evidence type="ECO:0000256" key="7">
    <source>
        <dbReference type="ARBA" id="ARBA00023237"/>
    </source>
</evidence>
<dbReference type="RefSeq" id="WP_208107270.1">
    <property type="nucleotide sequence ID" value="NZ_SNYQ01000010.1"/>
</dbReference>
<keyword evidence="4" id="KW-0812">Transmembrane</keyword>
<reference evidence="11 12" key="1">
    <citation type="submission" date="2019-03" db="EMBL/GenBank/DDBJ databases">
        <title>Genomic Encyclopedia of Type Strains, Phase IV (KMG-IV): sequencing the most valuable type-strain genomes for metagenomic binning, comparative biology and taxonomic classification.</title>
        <authorList>
            <person name="Goeker M."/>
        </authorList>
    </citation>
    <scope>NUCLEOTIDE SEQUENCE [LARGE SCALE GENOMIC DNA]</scope>
    <source>
        <strain evidence="11 12">DSM 28403</strain>
    </source>
</reference>
<protein>
    <submittedName>
        <fullName evidence="11">Collagen triple helix repeat protein</fullName>
    </submittedName>
</protein>
<dbReference type="Proteomes" id="UP000295657">
    <property type="component" value="Unassembled WGS sequence"/>
</dbReference>
<feature type="region of interest" description="Disordered" evidence="8">
    <location>
        <begin position="583"/>
        <end position="681"/>
    </location>
</feature>
<dbReference type="GO" id="GO:0009279">
    <property type="term" value="C:cell outer membrane"/>
    <property type="evidence" value="ECO:0007669"/>
    <property type="project" value="UniProtKB-SubCell"/>
</dbReference>
<proteinExistence type="predicted"/>
<name>A0A4V3D9G1_9PAST</name>
<feature type="compositionally biased region" description="Polar residues" evidence="8">
    <location>
        <begin position="660"/>
        <end position="674"/>
    </location>
</feature>
<dbReference type="EMBL" id="SNYQ01000010">
    <property type="protein sequence ID" value="TDQ56487.1"/>
    <property type="molecule type" value="Genomic_DNA"/>
</dbReference>
<evidence type="ECO:0000256" key="8">
    <source>
        <dbReference type="SAM" id="MobiDB-lite"/>
    </source>
</evidence>
<dbReference type="AlphaFoldDB" id="A0A4V3D9G1"/>
<sequence length="952" mass="97858">GNVITENVTREVATMDDGLIFAGNNNDTLNRHKLNSQVNIVGEGVEKEASESFVSASGNINVKADGNNTLTVQLNKDINLGNNGSLTLGDTRLDNNGLIIQNGPSVTTTGINAGNKLVTNVTSGVEGSDVDGSTWQEKFANVTGDALNNAVNVGDLKNAAANITNNTLAQTGFNLAAAAKDGGTYVVKEGLTDADKRIANNETFKLTAGKNIAITQVENGYEIAAGNEIIIGEKGEPGQEGQPGKPGVDGKIGVQGKDGASVVLNGKDGSIGLTGPKGADGKDGQSANITVGNGQTTLDPKDGKDGQDGKDGITRIVYETTRPVLDEEGKPKTDDNGNVITENVTREVATMDDGLIFAGNNNDTLNRHKLNSQVNIVGEGVEKEASESFVSASGNINVKADGNNTLTVQLNKDINLSSNGSLTAGDVNTTNLTVGNVTDKDAPKVSFTAENATTVSGNEDASGAALNLTTNGKPTQITGVGSVLNTSMVGSSSLLNLGNLSTASLNSVATVRDLTNMGWLVSAKGNDYLDTVKNANEVKFIGTGLANVTGETKDNVREITIDVKGKLIEKTVTNENGDLIITYTDGTTSTVPKGQKGDPGEKGESGQKGEEGPTGPQGPKGEDGATGPQGPQGPKGEDGATGPQGPQGPKGEDGTGGQNGNSSDLTLGEGQTTIDPKDRGENITRVIYESTTTRPVMDEKGNIVLDKDGKPVMETVTVKREVATMDDGLEFMGDTGTVSKQKLGSRVDIVGAETERSTGSEQSGKAKNITVNSDGKGKLEVKLAENIDLGDKGSIRTGDTVINNEGVTVGNTSIKNDGIRIENGPSVTSKGIDAGNKVISNVKESDVDTDAATVGQLKRVAGNVNHINQRVDKLDKQVRGIGANVAAAASLPQVYIPGKSMVSAAAGGYKGASAVAVGYSRASDNGKLILKLTGTANSEGDYSGGVGVGYQW</sequence>
<dbReference type="Gene3D" id="3.90.1780.10">
    <property type="entry name" value="Trimeric adhesin"/>
    <property type="match status" value="1"/>
</dbReference>
<dbReference type="InterPro" id="IPR008160">
    <property type="entry name" value="Collagen"/>
</dbReference>
<evidence type="ECO:0000256" key="6">
    <source>
        <dbReference type="ARBA" id="ARBA00023136"/>
    </source>
</evidence>